<proteinExistence type="predicted"/>
<accession>A0A4Z2H5T7</accession>
<organism evidence="1 2">
    <name type="scientific">Liparis tanakae</name>
    <name type="common">Tanaka's snailfish</name>
    <dbReference type="NCBI Taxonomy" id="230148"/>
    <lineage>
        <taxon>Eukaryota</taxon>
        <taxon>Metazoa</taxon>
        <taxon>Chordata</taxon>
        <taxon>Craniata</taxon>
        <taxon>Vertebrata</taxon>
        <taxon>Euteleostomi</taxon>
        <taxon>Actinopterygii</taxon>
        <taxon>Neopterygii</taxon>
        <taxon>Teleostei</taxon>
        <taxon>Neoteleostei</taxon>
        <taxon>Acanthomorphata</taxon>
        <taxon>Eupercaria</taxon>
        <taxon>Perciformes</taxon>
        <taxon>Cottioidei</taxon>
        <taxon>Cottales</taxon>
        <taxon>Liparidae</taxon>
        <taxon>Liparis</taxon>
    </lineage>
</organism>
<dbReference type="OrthoDB" id="10626077at2759"/>
<evidence type="ECO:0000313" key="2">
    <source>
        <dbReference type="Proteomes" id="UP000314294"/>
    </source>
</evidence>
<protein>
    <submittedName>
        <fullName evidence="1">Uncharacterized protein</fullName>
    </submittedName>
</protein>
<evidence type="ECO:0000313" key="1">
    <source>
        <dbReference type="EMBL" id="TNN60870.1"/>
    </source>
</evidence>
<dbReference type="Proteomes" id="UP000314294">
    <property type="component" value="Unassembled WGS sequence"/>
</dbReference>
<comment type="caution">
    <text evidence="1">The sequence shown here is derived from an EMBL/GenBank/DDBJ whole genome shotgun (WGS) entry which is preliminary data.</text>
</comment>
<dbReference type="AlphaFoldDB" id="A0A4Z2H5T7"/>
<dbReference type="EMBL" id="SRLO01000325">
    <property type="protein sequence ID" value="TNN60870.1"/>
    <property type="molecule type" value="Genomic_DNA"/>
</dbReference>
<reference evidence="1 2" key="1">
    <citation type="submission" date="2019-03" db="EMBL/GenBank/DDBJ databases">
        <title>First draft genome of Liparis tanakae, snailfish: a comprehensive survey of snailfish specific genes.</title>
        <authorList>
            <person name="Kim W."/>
            <person name="Song I."/>
            <person name="Jeong J.-H."/>
            <person name="Kim D."/>
            <person name="Kim S."/>
            <person name="Ryu S."/>
            <person name="Song J.Y."/>
            <person name="Lee S.K."/>
        </authorList>
    </citation>
    <scope>NUCLEOTIDE SEQUENCE [LARGE SCALE GENOMIC DNA]</scope>
    <source>
        <tissue evidence="1">Muscle</tissue>
    </source>
</reference>
<name>A0A4Z2H5T7_9TELE</name>
<gene>
    <name evidence="1" type="ORF">EYF80_028865</name>
</gene>
<sequence>MSIIEGVICSESMRLDGGAPGLRDKPDSSQEDVAGQSFFVPHGELQADVVEVSRLQAAVGEGVVPLRVHGMYFNTTVSSPL</sequence>
<keyword evidence="2" id="KW-1185">Reference proteome</keyword>